<reference evidence="2 3" key="1">
    <citation type="submission" date="2016-10" db="EMBL/GenBank/DDBJ databases">
        <authorList>
            <person name="de Groot N.N."/>
        </authorList>
    </citation>
    <scope>NUCLEOTIDE SEQUENCE [LARGE SCALE GENOMIC DNA]</scope>
    <source>
        <strain evidence="2 3">SP2</strain>
    </source>
</reference>
<gene>
    <name evidence="2" type="ORF">SAMN05443661_14314</name>
</gene>
<keyword evidence="1" id="KW-1133">Transmembrane helix</keyword>
<feature type="transmembrane region" description="Helical" evidence="1">
    <location>
        <begin position="34"/>
        <end position="57"/>
    </location>
</feature>
<evidence type="ECO:0000313" key="2">
    <source>
        <dbReference type="EMBL" id="SFJ58908.1"/>
    </source>
</evidence>
<evidence type="ECO:0000313" key="3">
    <source>
        <dbReference type="Proteomes" id="UP000182829"/>
    </source>
</evidence>
<dbReference type="Proteomes" id="UP000182829">
    <property type="component" value="Unassembled WGS sequence"/>
</dbReference>
<accession>A0A1I3SJI1</accession>
<protein>
    <recommendedName>
        <fullName evidence="4">Halocyanin</fullName>
    </recommendedName>
</protein>
<keyword evidence="1" id="KW-0472">Membrane</keyword>
<proteinExistence type="predicted"/>
<name>A0A1I3SJI1_9EURY</name>
<sequence>MGSVVVELRIMSSATGEEESPQVRRIEHDEFDPLGTLALIALYFAILVLLWTFTYFVEFLGNPPTPGVLL</sequence>
<organism evidence="2 3">
    <name type="scientific">Natronobacterium gregoryi</name>
    <dbReference type="NCBI Taxonomy" id="44930"/>
    <lineage>
        <taxon>Archaea</taxon>
        <taxon>Methanobacteriati</taxon>
        <taxon>Methanobacteriota</taxon>
        <taxon>Stenosarchaea group</taxon>
        <taxon>Halobacteria</taxon>
        <taxon>Halobacteriales</taxon>
        <taxon>Natrialbaceae</taxon>
        <taxon>Natronobacterium</taxon>
    </lineage>
</organism>
<dbReference type="AlphaFoldDB" id="A0A1I3SJI1"/>
<evidence type="ECO:0000256" key="1">
    <source>
        <dbReference type="SAM" id="Phobius"/>
    </source>
</evidence>
<dbReference type="EMBL" id="FORO01000043">
    <property type="protein sequence ID" value="SFJ58908.1"/>
    <property type="molecule type" value="Genomic_DNA"/>
</dbReference>
<keyword evidence="1" id="KW-0812">Transmembrane</keyword>
<evidence type="ECO:0008006" key="4">
    <source>
        <dbReference type="Google" id="ProtNLM"/>
    </source>
</evidence>